<accession>A0ACC2W869</accession>
<name>A0ACC2W869_9TREE</name>
<organism evidence="1 2">
    <name type="scientific">Naganishia friedmannii</name>
    <dbReference type="NCBI Taxonomy" id="89922"/>
    <lineage>
        <taxon>Eukaryota</taxon>
        <taxon>Fungi</taxon>
        <taxon>Dikarya</taxon>
        <taxon>Basidiomycota</taxon>
        <taxon>Agaricomycotina</taxon>
        <taxon>Tremellomycetes</taxon>
        <taxon>Filobasidiales</taxon>
        <taxon>Filobasidiaceae</taxon>
        <taxon>Naganishia</taxon>
    </lineage>
</organism>
<dbReference type="Proteomes" id="UP001227268">
    <property type="component" value="Unassembled WGS sequence"/>
</dbReference>
<reference evidence="1" key="1">
    <citation type="submission" date="2023-04" db="EMBL/GenBank/DDBJ databases">
        <title>Draft Genome sequencing of Naganishia species isolated from polar environments using Oxford Nanopore Technology.</title>
        <authorList>
            <person name="Leo P."/>
            <person name="Venkateswaran K."/>
        </authorList>
    </citation>
    <scope>NUCLEOTIDE SEQUENCE</scope>
    <source>
        <strain evidence="1">MNA-CCFEE 5423</strain>
    </source>
</reference>
<comment type="caution">
    <text evidence="1">The sequence shown here is derived from an EMBL/GenBank/DDBJ whole genome shotgun (WGS) entry which is preliminary data.</text>
</comment>
<protein>
    <submittedName>
        <fullName evidence="1">Uncharacterized protein</fullName>
    </submittedName>
</protein>
<sequence length="1015" mass="108698">MYRSYSRPESPALPNPLLDRASQHRADFELRGDHSMSNTALPPMNSRPPSGGTTSPQNLLNRKNDTGGVLGSPPQSNGRNEMATRSEADQRREGGPSMRHLEGEGYRADGHSSGNANHYTSSTRRSRSPPPITYPDSRANSPLPLRGYLNPYAGPEPSSARIYHSATSPRPYLPSPQNPYNATYPPLQSSSRKQVNATSPQHSPLPAPSIVRSPSIGRATPGGVSSAPQYQAAMLVDAVPDKAARCKPSKNGASAVPSDSAPVAGTCPGDGLCNGTGGKSACEGCPTYNNSSAKVNSSVETSNDVDDVMEGIEPARVPRGTGSGTRTRALARTTSTTSNNSPAAHRMDIDRSVTKSGAGSPNAPTTTLPLAPPVVATQTLSAGMCCRNCGTSTTPLWRRDDEGRPQCNACGLYHKLHGVPRPVAMKKTVIKRRKRVPAVGHPVKSNLNVDELAGSEDRNSEHYQGIGSDASASLATGPRDSSTPHLIKRVPYIGDFPESAQDNSSHRYTHSLTDSPSPRGMVTEPATTASSRDDAEATEREAISRDHQLAAETLLSIGPTAAQRPTLREQLSPLPHGRERNVTSMESRGTKRKTPEDDRSTASSVHGRQGGSPRAGYYGLTTSRGWGASNGSLRSMPQDERSTNARDVIEGGRAGPKERFPESDIGRERDREGDKEKDKLVDRRPPGPGSQIAQQTSSRQVGHSSATGRPPSRGSYINTAGYGYPVQRSGNFKYGALFGTYDGADPARHPSVAASANASGNDQKVTPASGPAAQAASRTNPNSSWANPYPSTTHNPATSAMVGSTATSNTLLRKELLDHRDHLMDNKRWLETNLAKTERLLNQVNDRLAESVAASSNVNLGMARESSTLIGRERLSAEEDVGNRARAARERGDHPQTWSSSVRGGLGGGNGLGSSRLFGLSRGDWDLANKERERFQESEKSRDRERDQERERGGEGRQRHKSSDQVKESAPAPKERSERTNGGDSNPEVVALPRKRDNGASNPTYKADSFWPLVP</sequence>
<dbReference type="EMBL" id="JASBWT010000002">
    <property type="protein sequence ID" value="KAJ9107389.1"/>
    <property type="molecule type" value="Genomic_DNA"/>
</dbReference>
<evidence type="ECO:0000313" key="1">
    <source>
        <dbReference type="EMBL" id="KAJ9107389.1"/>
    </source>
</evidence>
<gene>
    <name evidence="1" type="ORF">QFC21_000839</name>
</gene>
<keyword evidence="2" id="KW-1185">Reference proteome</keyword>
<evidence type="ECO:0000313" key="2">
    <source>
        <dbReference type="Proteomes" id="UP001227268"/>
    </source>
</evidence>
<proteinExistence type="predicted"/>